<name>A0ABW6ZU48_9HYPH</name>
<dbReference type="InterPro" id="IPR003779">
    <property type="entry name" value="CMD-like"/>
</dbReference>
<dbReference type="SUPFAM" id="SSF69118">
    <property type="entry name" value="AhpD-like"/>
    <property type="match status" value="1"/>
</dbReference>
<dbReference type="InterPro" id="IPR029032">
    <property type="entry name" value="AhpD-like"/>
</dbReference>
<dbReference type="Pfam" id="PF02627">
    <property type="entry name" value="CMD"/>
    <property type="match status" value="1"/>
</dbReference>
<evidence type="ECO:0000313" key="2">
    <source>
        <dbReference type="EMBL" id="MFG1372265.1"/>
    </source>
</evidence>
<proteinExistence type="predicted"/>
<evidence type="ECO:0000259" key="1">
    <source>
        <dbReference type="Pfam" id="PF02627"/>
    </source>
</evidence>
<dbReference type="RefSeq" id="WP_393992169.1">
    <property type="nucleotide sequence ID" value="NZ_JBAFVH010000004.1"/>
</dbReference>
<dbReference type="Proteomes" id="UP001604002">
    <property type="component" value="Unassembled WGS sequence"/>
</dbReference>
<dbReference type="EMBL" id="JBAFVH010000004">
    <property type="protein sequence ID" value="MFG1372265.1"/>
    <property type="molecule type" value="Genomic_DNA"/>
</dbReference>
<reference evidence="2 3" key="1">
    <citation type="submission" date="2024-02" db="EMBL/GenBank/DDBJ databases">
        <title>Expansion and revision of Xanthobacter and proposal of Roseixanthobacter gen. nov.</title>
        <authorList>
            <person name="Soltysiak M.P.M."/>
            <person name="Jalihal A."/>
            <person name="Ory A."/>
            <person name="Chrisophersen C."/>
            <person name="Lee A.D."/>
            <person name="Boulton J."/>
            <person name="Springer M."/>
        </authorList>
    </citation>
    <scope>NUCLEOTIDE SEQUENCE [LARGE SCALE GENOMIC DNA]</scope>
    <source>
        <strain evidence="2 3">23A</strain>
    </source>
</reference>
<dbReference type="Gene3D" id="1.20.1290.10">
    <property type="entry name" value="AhpD-like"/>
    <property type="match status" value="1"/>
</dbReference>
<evidence type="ECO:0000313" key="3">
    <source>
        <dbReference type="Proteomes" id="UP001604002"/>
    </source>
</evidence>
<feature type="domain" description="Carboxymuconolactone decarboxylase-like" evidence="1">
    <location>
        <begin position="55"/>
        <end position="129"/>
    </location>
</feature>
<protein>
    <submittedName>
        <fullName evidence="2">Carboxymuconolactone decarboxylase family protein</fullName>
    </submittedName>
</protein>
<comment type="caution">
    <text evidence="2">The sequence shown here is derived from an EMBL/GenBank/DDBJ whole genome shotgun (WGS) entry which is preliminary data.</text>
</comment>
<keyword evidence="3" id="KW-1185">Reference proteome</keyword>
<organism evidence="2 3">
    <name type="scientific">Xanthobacter oligotrophicus</name>
    <dbReference type="NCBI Taxonomy" id="2607286"/>
    <lineage>
        <taxon>Bacteria</taxon>
        <taxon>Pseudomonadati</taxon>
        <taxon>Pseudomonadota</taxon>
        <taxon>Alphaproteobacteria</taxon>
        <taxon>Hyphomicrobiales</taxon>
        <taxon>Xanthobacteraceae</taxon>
        <taxon>Xanthobacter</taxon>
    </lineage>
</organism>
<accession>A0ABW6ZU48</accession>
<gene>
    <name evidence="2" type="ORF">V5F32_08825</name>
</gene>
<sequence>MSVQALASSPAQDAGTALTPSERDRYDANYIALFGDVSENAHRRWEVADRLGRADLVRLIEDLRIKAIHENSLGIKVQQLVQFGQLVALGKKPAAEHHAQAALKAGATVDELLGVVETAFITGGVPAYSLGIEIIAALEPVPAR</sequence>